<keyword evidence="1" id="KW-0472">Membrane</keyword>
<evidence type="ECO:0008006" key="4">
    <source>
        <dbReference type="Google" id="ProtNLM"/>
    </source>
</evidence>
<dbReference type="EMBL" id="BMEY01000016">
    <property type="protein sequence ID" value="GGA83838.1"/>
    <property type="molecule type" value="Genomic_DNA"/>
</dbReference>
<keyword evidence="1" id="KW-0812">Transmembrane</keyword>
<sequence length="126" mass="14984">MFEIILYVIAFMVSFPILITIGLYYAFKFIYQNKIKAFHQSVNWTTLLYILAVHTVLADLFNHSFILYIVVLLLLILTIVVIVQWKKYIDVDLYKAIKFLWRISFLIFFLLYIALVFYGIVSEILN</sequence>
<feature type="transmembrane region" description="Helical" evidence="1">
    <location>
        <begin position="99"/>
        <end position="121"/>
    </location>
</feature>
<evidence type="ECO:0000313" key="2">
    <source>
        <dbReference type="EMBL" id="GGA83838.1"/>
    </source>
</evidence>
<keyword evidence="3" id="KW-1185">Reference proteome</keyword>
<evidence type="ECO:0000256" key="1">
    <source>
        <dbReference type="SAM" id="Phobius"/>
    </source>
</evidence>
<comment type="caution">
    <text evidence="2">The sequence shown here is derived from an EMBL/GenBank/DDBJ whole genome shotgun (WGS) entry which is preliminary data.</text>
</comment>
<feature type="transmembrane region" description="Helical" evidence="1">
    <location>
        <begin position="6"/>
        <end position="26"/>
    </location>
</feature>
<gene>
    <name evidence="2" type="ORF">GCM10008025_28700</name>
</gene>
<accession>A0A916WBP4</accession>
<dbReference type="InterPro" id="IPR024515">
    <property type="entry name" value="DUF3397"/>
</dbReference>
<organism evidence="2 3">
    <name type="scientific">Ornithinibacillus halotolerans</name>
    <dbReference type="NCBI Taxonomy" id="1274357"/>
    <lineage>
        <taxon>Bacteria</taxon>
        <taxon>Bacillati</taxon>
        <taxon>Bacillota</taxon>
        <taxon>Bacilli</taxon>
        <taxon>Bacillales</taxon>
        <taxon>Bacillaceae</taxon>
        <taxon>Ornithinibacillus</taxon>
    </lineage>
</organism>
<dbReference type="AlphaFoldDB" id="A0A916WBP4"/>
<reference evidence="2" key="1">
    <citation type="journal article" date="2014" name="Int. J. Syst. Evol. Microbiol.">
        <title>Complete genome sequence of Corynebacterium casei LMG S-19264T (=DSM 44701T), isolated from a smear-ripened cheese.</title>
        <authorList>
            <consortium name="US DOE Joint Genome Institute (JGI-PGF)"/>
            <person name="Walter F."/>
            <person name="Albersmeier A."/>
            <person name="Kalinowski J."/>
            <person name="Ruckert C."/>
        </authorList>
    </citation>
    <scope>NUCLEOTIDE SEQUENCE</scope>
    <source>
        <strain evidence="2">CGMCC 1.12408</strain>
    </source>
</reference>
<dbReference type="Proteomes" id="UP000613512">
    <property type="component" value="Unassembled WGS sequence"/>
</dbReference>
<evidence type="ECO:0000313" key="3">
    <source>
        <dbReference type="Proteomes" id="UP000613512"/>
    </source>
</evidence>
<feature type="transmembrane region" description="Helical" evidence="1">
    <location>
        <begin position="38"/>
        <end position="57"/>
    </location>
</feature>
<dbReference type="Pfam" id="PF11877">
    <property type="entry name" value="DUF3397"/>
    <property type="match status" value="1"/>
</dbReference>
<feature type="transmembrane region" description="Helical" evidence="1">
    <location>
        <begin position="63"/>
        <end position="83"/>
    </location>
</feature>
<protein>
    <recommendedName>
        <fullName evidence="4">DUF3397 domain-containing protein</fullName>
    </recommendedName>
</protein>
<dbReference type="RefSeq" id="WP_188385363.1">
    <property type="nucleotide sequence ID" value="NZ_BMEY01000016.1"/>
</dbReference>
<dbReference type="PIRSF" id="PIRSF030092">
    <property type="entry name" value="UCP030092"/>
    <property type="match status" value="1"/>
</dbReference>
<name>A0A916WBP4_9BACI</name>
<keyword evidence="1" id="KW-1133">Transmembrane helix</keyword>
<reference evidence="2" key="2">
    <citation type="submission" date="2020-09" db="EMBL/GenBank/DDBJ databases">
        <authorList>
            <person name="Sun Q."/>
            <person name="Zhou Y."/>
        </authorList>
    </citation>
    <scope>NUCLEOTIDE SEQUENCE</scope>
    <source>
        <strain evidence="2">CGMCC 1.12408</strain>
    </source>
</reference>
<dbReference type="InterPro" id="IPR016945">
    <property type="entry name" value="UCP030092"/>
</dbReference>
<proteinExistence type="predicted"/>